<sequence>MDNREVAIYTMANELLRRMGLGPNDMRITFRENPQKMSSILKFEIDIDVVGEKRQTCNRLLSYFGIGPHDEKEIHAVEPALVSKLQQMLEKIPDRTKGRER</sequence>
<dbReference type="InParanoid" id="A0A517SCK5"/>
<dbReference type="Proteomes" id="UP000315700">
    <property type="component" value="Chromosome"/>
</dbReference>
<organism evidence="1 2">
    <name type="scientific">Caulifigura coniformis</name>
    <dbReference type="NCBI Taxonomy" id="2527983"/>
    <lineage>
        <taxon>Bacteria</taxon>
        <taxon>Pseudomonadati</taxon>
        <taxon>Planctomycetota</taxon>
        <taxon>Planctomycetia</taxon>
        <taxon>Planctomycetales</taxon>
        <taxon>Planctomycetaceae</taxon>
        <taxon>Caulifigura</taxon>
    </lineage>
</organism>
<accession>A0A517SCK5</accession>
<keyword evidence="2" id="KW-1185">Reference proteome</keyword>
<protein>
    <submittedName>
        <fullName evidence="1">Uncharacterized protein</fullName>
    </submittedName>
</protein>
<dbReference type="AlphaFoldDB" id="A0A517SCK5"/>
<name>A0A517SCK5_9PLAN</name>
<evidence type="ECO:0000313" key="1">
    <source>
        <dbReference type="EMBL" id="QDT53862.1"/>
    </source>
</evidence>
<dbReference type="KEGG" id="ccos:Pan44_18880"/>
<dbReference type="EMBL" id="CP036271">
    <property type="protein sequence ID" value="QDT53862.1"/>
    <property type="molecule type" value="Genomic_DNA"/>
</dbReference>
<gene>
    <name evidence="1" type="ORF">Pan44_18880</name>
</gene>
<evidence type="ECO:0000313" key="2">
    <source>
        <dbReference type="Proteomes" id="UP000315700"/>
    </source>
</evidence>
<proteinExistence type="predicted"/>
<reference evidence="1 2" key="1">
    <citation type="submission" date="2019-02" db="EMBL/GenBank/DDBJ databases">
        <title>Deep-cultivation of Planctomycetes and their phenomic and genomic characterization uncovers novel biology.</title>
        <authorList>
            <person name="Wiegand S."/>
            <person name="Jogler M."/>
            <person name="Boedeker C."/>
            <person name="Pinto D."/>
            <person name="Vollmers J."/>
            <person name="Rivas-Marin E."/>
            <person name="Kohn T."/>
            <person name="Peeters S.H."/>
            <person name="Heuer A."/>
            <person name="Rast P."/>
            <person name="Oberbeckmann S."/>
            <person name="Bunk B."/>
            <person name="Jeske O."/>
            <person name="Meyerdierks A."/>
            <person name="Storesund J.E."/>
            <person name="Kallscheuer N."/>
            <person name="Luecker S."/>
            <person name="Lage O.M."/>
            <person name="Pohl T."/>
            <person name="Merkel B.J."/>
            <person name="Hornburger P."/>
            <person name="Mueller R.-W."/>
            <person name="Bruemmer F."/>
            <person name="Labrenz M."/>
            <person name="Spormann A.M."/>
            <person name="Op den Camp H."/>
            <person name="Overmann J."/>
            <person name="Amann R."/>
            <person name="Jetten M.S.M."/>
            <person name="Mascher T."/>
            <person name="Medema M.H."/>
            <person name="Devos D.P."/>
            <person name="Kaster A.-K."/>
            <person name="Ovreas L."/>
            <person name="Rohde M."/>
            <person name="Galperin M.Y."/>
            <person name="Jogler C."/>
        </authorList>
    </citation>
    <scope>NUCLEOTIDE SEQUENCE [LARGE SCALE GENOMIC DNA]</scope>
    <source>
        <strain evidence="1 2">Pan44</strain>
    </source>
</reference>